<dbReference type="RefSeq" id="XP_009497973.1">
    <property type="nucleotide sequence ID" value="XM_009499698.1"/>
</dbReference>
<sequence>MADLFHRDCLVGYLAQKSGVAAGHPHARPEQLAQHMQLKDIENVPCPSCVKPVLPAPGNLGPLASRLRAFFEETFRPMAGSQFSSQSTVDLSAPGGGPASGGGNTIGPGPITPGGGTYQSHLPGGMPGVSHPGGPAPGPEAAGLYIPPAVATAPAPGDVYIPMRSRSIADDDDKDKYRSKSSLKGRSPMLRAGAFSPSRRARRLMLSFVLMATIMLLLYYVIQSSDRGTGPGVPPGGAPVPAAGAAAAAGAPY</sequence>
<reference evidence="3" key="1">
    <citation type="submission" date="2013-04" db="EMBL/GenBank/DDBJ databases">
        <title>The Genome Sequence of Fonticula alba ATCC 38817.</title>
        <authorList>
            <consortium name="The Broad Institute Genomics Platform"/>
            <person name="Russ C."/>
            <person name="Cuomo C."/>
            <person name="Burger G."/>
            <person name="Gray M.W."/>
            <person name="Holland P.W.H."/>
            <person name="King N."/>
            <person name="Lang F.B.F."/>
            <person name="Roger A.J."/>
            <person name="Ruiz-Trillo I."/>
            <person name="Brown M."/>
            <person name="Walker B."/>
            <person name="Young S."/>
            <person name="Zeng Q."/>
            <person name="Gargeya S."/>
            <person name="Fitzgerald M."/>
            <person name="Haas B."/>
            <person name="Abouelleil A."/>
            <person name="Allen A.W."/>
            <person name="Alvarado L."/>
            <person name="Arachchi H.M."/>
            <person name="Berlin A.M."/>
            <person name="Chapman S.B."/>
            <person name="Gainer-Dewar J."/>
            <person name="Goldberg J."/>
            <person name="Griggs A."/>
            <person name="Gujja S."/>
            <person name="Hansen M."/>
            <person name="Howarth C."/>
            <person name="Imamovic A."/>
            <person name="Ireland A."/>
            <person name="Larimer J."/>
            <person name="McCowan C."/>
            <person name="Murphy C."/>
            <person name="Pearson M."/>
            <person name="Poon T.W."/>
            <person name="Priest M."/>
            <person name="Roberts A."/>
            <person name="Saif S."/>
            <person name="Shea T."/>
            <person name="Sisk P."/>
            <person name="Sykes S."/>
            <person name="Wortman J."/>
            <person name="Nusbaum C."/>
            <person name="Birren B."/>
        </authorList>
    </citation>
    <scope>NUCLEOTIDE SEQUENCE [LARGE SCALE GENOMIC DNA]</scope>
    <source>
        <strain evidence="3">ATCC 38817</strain>
    </source>
</reference>
<proteinExistence type="predicted"/>
<evidence type="ECO:0000313" key="3">
    <source>
        <dbReference type="EMBL" id="KCV67635.1"/>
    </source>
</evidence>
<evidence type="ECO:0000256" key="1">
    <source>
        <dbReference type="SAM" id="MobiDB-lite"/>
    </source>
</evidence>
<keyword evidence="2" id="KW-1133">Transmembrane helix</keyword>
<protein>
    <submittedName>
        <fullName evidence="3">Uncharacterized protein</fullName>
    </submittedName>
</protein>
<name>A0A058Z059_FONAL</name>
<keyword evidence="4" id="KW-1185">Reference proteome</keyword>
<gene>
    <name evidence="3" type="ORF">H696_05922</name>
</gene>
<feature type="transmembrane region" description="Helical" evidence="2">
    <location>
        <begin position="204"/>
        <end position="222"/>
    </location>
</feature>
<feature type="region of interest" description="Disordered" evidence="1">
    <location>
        <begin position="85"/>
        <end position="141"/>
    </location>
</feature>
<keyword evidence="2" id="KW-0812">Transmembrane</keyword>
<dbReference type="AlphaFoldDB" id="A0A058Z059"/>
<dbReference type="EMBL" id="KB932215">
    <property type="protein sequence ID" value="KCV67635.1"/>
    <property type="molecule type" value="Genomic_DNA"/>
</dbReference>
<dbReference type="Proteomes" id="UP000030693">
    <property type="component" value="Unassembled WGS sequence"/>
</dbReference>
<dbReference type="GeneID" id="20530647"/>
<feature type="compositionally biased region" description="Gly residues" evidence="1">
    <location>
        <begin position="94"/>
        <end position="117"/>
    </location>
</feature>
<evidence type="ECO:0000313" key="4">
    <source>
        <dbReference type="Proteomes" id="UP000030693"/>
    </source>
</evidence>
<accession>A0A058Z059</accession>
<organism evidence="3">
    <name type="scientific">Fonticula alba</name>
    <name type="common">Slime mold</name>
    <dbReference type="NCBI Taxonomy" id="691883"/>
    <lineage>
        <taxon>Eukaryota</taxon>
        <taxon>Rotosphaerida</taxon>
        <taxon>Fonticulaceae</taxon>
        <taxon>Fonticula</taxon>
    </lineage>
</organism>
<keyword evidence="2" id="KW-0472">Membrane</keyword>
<evidence type="ECO:0000256" key="2">
    <source>
        <dbReference type="SAM" id="Phobius"/>
    </source>
</evidence>
<feature type="region of interest" description="Disordered" evidence="1">
    <location>
        <begin position="164"/>
        <end position="191"/>
    </location>
</feature>